<dbReference type="Gene3D" id="2.70.98.10">
    <property type="match status" value="1"/>
</dbReference>
<comment type="similarity">
    <text evidence="4">Belongs to the polysaccharide lyase 4 family.</text>
</comment>
<evidence type="ECO:0000259" key="10">
    <source>
        <dbReference type="Pfam" id="PF00139"/>
    </source>
</evidence>
<proteinExistence type="inferred from homology"/>
<dbReference type="CDD" id="cd10316">
    <property type="entry name" value="RGL4_M"/>
    <property type="match status" value="1"/>
</dbReference>
<evidence type="ECO:0000256" key="7">
    <source>
        <dbReference type="ARBA" id="ARBA00022729"/>
    </source>
</evidence>
<keyword evidence="6" id="KW-0964">Secreted</keyword>
<evidence type="ECO:0000256" key="2">
    <source>
        <dbReference type="ARBA" id="ARBA00004613"/>
    </source>
</evidence>
<dbReference type="Proteomes" id="UP001189624">
    <property type="component" value="Chromosome 2"/>
</dbReference>
<dbReference type="Pfam" id="PF06045">
    <property type="entry name" value="Rhamnogal_lyase"/>
    <property type="match status" value="1"/>
</dbReference>
<dbReference type="PROSITE" id="PS00307">
    <property type="entry name" value="LECTIN_LEGUME_BETA"/>
    <property type="match status" value="1"/>
</dbReference>
<protein>
    <recommendedName>
        <fullName evidence="5">rhamnogalacturonan endolyase</fullName>
        <ecNumber evidence="5">4.2.2.23</ecNumber>
    </recommendedName>
</protein>
<keyword evidence="9" id="KW-0456">Lyase</keyword>
<dbReference type="InterPro" id="IPR019825">
    <property type="entry name" value="Lectin_legB_Mn/Ca_BS"/>
</dbReference>
<feature type="domain" description="Rhamnogalacturonan lyase" evidence="12">
    <location>
        <begin position="642"/>
        <end position="709"/>
    </location>
</feature>
<dbReference type="SUPFAM" id="SSF74650">
    <property type="entry name" value="Galactose mutarotase-like"/>
    <property type="match status" value="1"/>
</dbReference>
<dbReference type="InterPro" id="IPR000985">
    <property type="entry name" value="Lectin_LegA_CS"/>
</dbReference>
<dbReference type="Gene3D" id="2.60.120.200">
    <property type="match status" value="1"/>
</dbReference>
<dbReference type="Pfam" id="PF00139">
    <property type="entry name" value="Lectin_legB"/>
    <property type="match status" value="1"/>
</dbReference>
<dbReference type="PROSITE" id="PS00308">
    <property type="entry name" value="LECTIN_LEGUME_ALPHA"/>
    <property type="match status" value="1"/>
</dbReference>
<dbReference type="Gene3D" id="2.60.40.1120">
    <property type="entry name" value="Carboxypeptidase-like, regulatory domain"/>
    <property type="match status" value="1"/>
</dbReference>
<dbReference type="CDD" id="cd06899">
    <property type="entry name" value="lectin_legume_LecRK_Arcelin_ConA"/>
    <property type="match status" value="1"/>
</dbReference>
<dbReference type="SUPFAM" id="SSF49899">
    <property type="entry name" value="Concanavalin A-like lectins/glucanases"/>
    <property type="match status" value="1"/>
</dbReference>
<name>A0AA86RVC1_9FABA</name>
<evidence type="ECO:0000256" key="3">
    <source>
        <dbReference type="ARBA" id="ARBA00007606"/>
    </source>
</evidence>
<comment type="similarity">
    <text evidence="3">Belongs to the leguminous lectin family.</text>
</comment>
<gene>
    <name evidence="13" type="ORF">AYBTSS11_LOCUS5139</name>
</gene>
<feature type="domain" description="Rhamnogalacturonan lyase" evidence="11">
    <location>
        <begin position="782"/>
        <end position="856"/>
    </location>
</feature>
<dbReference type="InterPro" id="IPR001220">
    <property type="entry name" value="Legume_lectin_dom"/>
</dbReference>
<dbReference type="GO" id="GO:0102210">
    <property type="term" value="F:rhamnogalacturonan endolyase activity"/>
    <property type="evidence" value="ECO:0007669"/>
    <property type="project" value="UniProtKB-EC"/>
</dbReference>
<evidence type="ECO:0000259" key="11">
    <source>
        <dbReference type="Pfam" id="PF14683"/>
    </source>
</evidence>
<dbReference type="Pfam" id="PF14686">
    <property type="entry name" value="fn3_3"/>
    <property type="match status" value="1"/>
</dbReference>
<dbReference type="PANTHER" id="PTHR32018:SF6">
    <property type="entry name" value="RHAMNOGALACTURONAN ENDOLYASE"/>
    <property type="match status" value="1"/>
</dbReference>
<organism evidence="13 14">
    <name type="scientific">Sphenostylis stenocarpa</name>
    <dbReference type="NCBI Taxonomy" id="92480"/>
    <lineage>
        <taxon>Eukaryota</taxon>
        <taxon>Viridiplantae</taxon>
        <taxon>Streptophyta</taxon>
        <taxon>Embryophyta</taxon>
        <taxon>Tracheophyta</taxon>
        <taxon>Spermatophyta</taxon>
        <taxon>Magnoliopsida</taxon>
        <taxon>eudicotyledons</taxon>
        <taxon>Gunneridae</taxon>
        <taxon>Pentapetalae</taxon>
        <taxon>rosids</taxon>
        <taxon>fabids</taxon>
        <taxon>Fabales</taxon>
        <taxon>Fabaceae</taxon>
        <taxon>Papilionoideae</taxon>
        <taxon>50 kb inversion clade</taxon>
        <taxon>NPAAA clade</taxon>
        <taxon>indigoferoid/millettioid clade</taxon>
        <taxon>Phaseoleae</taxon>
        <taxon>Sphenostylis</taxon>
    </lineage>
</organism>
<dbReference type="InterPro" id="IPR029411">
    <property type="entry name" value="RG-lyase_III"/>
</dbReference>
<keyword evidence="14" id="KW-1185">Reference proteome</keyword>
<reference evidence="13" key="1">
    <citation type="submission" date="2023-10" db="EMBL/GenBank/DDBJ databases">
        <authorList>
            <person name="Domelevo Entfellner J.-B."/>
        </authorList>
    </citation>
    <scope>NUCLEOTIDE SEQUENCE</scope>
</reference>
<sequence length="892" mass="99540">MTLANVNSAFFNFPSFGSDTKDITFQGDAFASNGVLQLTNTINGSALPTSAGRASYAAPLRLWDAKRGELAGFTTTFSFVVTPTGAGPFGDGLSFFIAPFHSDMPHDSSGGFLGLFSADSAFNALKNQIVAVEFDSFGNKWDPASAHIGIDINSIASTKTVPWQNGNFEKFITTYATVSYEPVKKKLTVFSYPHSQESLKNVSSSSISFVVDLRTVLPEWVSVGFSGATGHLVEMKLAYQLRKRLFIHCWFRVALQLILLFLGACSEEILRNYAFSLKLHSAIISNLAPRPPPPPPAVKLTENPQQVVIGNGMVSFNLSKPKGYITGIYTGINNVLDPKNKEKDRGYLDVVWNKKGKAGKFQRVDGKNFSVIVANENIVEVSFSRKWTASMKGSSVPINIDQRYILRRGESGFYSYAIFDRSPRLPAAEVYQIRTVFKLNKARFKYMAISDARQRNMPSQRDRDTGQPLEYPEAVLLSHPPDLQFKGEVDDKYQYSSEYKDSCVHGWIAKDEPEGFWVITPSNEFRSAGPIKQDLTSHVGPTTLSMFTSPHYGGKDVTMNFGEGETYKKVLGPTFVYLNSAPNKAQFRSLWSDAVKQLSNEVRRWPYDFVGSKDFLPLNQRGTVSGRLLVQDGVCKAQPAHNAYVGLALPGDAGSWQKECKGYQFWTQSDRDGHFFIKNIVPGGYNLYAWVPGFIGDYIYPTKISIKPDTDPFMINSPYCICNLTLQEHLAFANCTPPASNYLGRNPSNANLETMCNNPSSLNWGNINLDSLVYNPPRNGPTLWEIGIPDRSAAEFYVPDPNPELRNKLYTNLGPDKFRQYGLWARYNELYPKSDLIYTVGVSDYHKDWFYAQALSKKEICANHMADSFPASKYHNARKLHTAIGPCGCHLF</sequence>
<evidence type="ECO:0000256" key="9">
    <source>
        <dbReference type="ARBA" id="ARBA00023239"/>
    </source>
</evidence>
<evidence type="ECO:0000313" key="13">
    <source>
        <dbReference type="EMBL" id="CAJ1931230.1"/>
    </source>
</evidence>
<dbReference type="EMBL" id="OY731399">
    <property type="protein sequence ID" value="CAJ1931230.1"/>
    <property type="molecule type" value="Genomic_DNA"/>
</dbReference>
<dbReference type="InterPro" id="IPR011013">
    <property type="entry name" value="Gal_mutarotase_sf_dom"/>
</dbReference>
<accession>A0AA86RVC1</accession>
<evidence type="ECO:0000256" key="8">
    <source>
        <dbReference type="ARBA" id="ARBA00022734"/>
    </source>
</evidence>
<evidence type="ECO:0000313" key="14">
    <source>
        <dbReference type="Proteomes" id="UP001189624"/>
    </source>
</evidence>
<evidence type="ECO:0000259" key="12">
    <source>
        <dbReference type="Pfam" id="PF14686"/>
    </source>
</evidence>
<dbReference type="InterPro" id="IPR014718">
    <property type="entry name" value="GH-type_carb-bd"/>
</dbReference>
<keyword evidence="7" id="KW-0732">Signal</keyword>
<comment type="catalytic activity">
    <reaction evidence="1">
        <text>Endotype eliminative cleavage of L-alpha-rhamnopyranosyl-(1-&gt;4)-alpha-D-galactopyranosyluronic acid bonds of rhamnogalacturonan I domains in ramified hairy regions of pectin leaving L-rhamnopyranose at the reducing end and 4-deoxy-4,5-unsaturated D-galactopyranosyluronic acid at the non-reducing end.</text>
        <dbReference type="EC" id="4.2.2.23"/>
    </reaction>
</comment>
<keyword evidence="8" id="KW-0430">Lectin</keyword>
<comment type="subcellular location">
    <subcellularLocation>
        <location evidence="2">Secreted</location>
    </subcellularLocation>
</comment>
<dbReference type="InterPro" id="IPR008979">
    <property type="entry name" value="Galactose-bd-like_sf"/>
</dbReference>
<dbReference type="Pfam" id="PF14683">
    <property type="entry name" value="CBM-like"/>
    <property type="match status" value="1"/>
</dbReference>
<feature type="domain" description="Legume lectin" evidence="10">
    <location>
        <begin position="11"/>
        <end position="234"/>
    </location>
</feature>
<dbReference type="InterPro" id="IPR010325">
    <property type="entry name" value="Rhamnogal_lyase"/>
</dbReference>
<dbReference type="EC" id="4.2.2.23" evidence="5"/>
<dbReference type="InterPro" id="IPR051850">
    <property type="entry name" value="Polysacch_Lyase_4"/>
</dbReference>
<dbReference type="InterPro" id="IPR013320">
    <property type="entry name" value="ConA-like_dom_sf"/>
</dbReference>
<dbReference type="SUPFAM" id="SSF49452">
    <property type="entry name" value="Starch-binding domain-like"/>
    <property type="match status" value="1"/>
</dbReference>
<dbReference type="Gramene" id="rna-AYBTSS11_LOCUS5139">
    <property type="protein sequence ID" value="CAJ1931230.1"/>
    <property type="gene ID" value="gene-AYBTSS11_LOCUS5139"/>
</dbReference>
<dbReference type="InterPro" id="IPR013784">
    <property type="entry name" value="Carb-bd-like_fold"/>
</dbReference>
<evidence type="ECO:0000256" key="4">
    <source>
        <dbReference type="ARBA" id="ARBA00010418"/>
    </source>
</evidence>
<dbReference type="PANTHER" id="PTHR32018">
    <property type="entry name" value="RHAMNOGALACTURONATE LYASE FAMILY PROTEIN"/>
    <property type="match status" value="1"/>
</dbReference>
<dbReference type="InterPro" id="IPR029413">
    <property type="entry name" value="RG-lyase_II"/>
</dbReference>
<evidence type="ECO:0000256" key="1">
    <source>
        <dbReference type="ARBA" id="ARBA00001324"/>
    </source>
</evidence>
<dbReference type="CDD" id="cd10320">
    <property type="entry name" value="RGL4_N"/>
    <property type="match status" value="1"/>
</dbReference>
<dbReference type="GO" id="GO:0005975">
    <property type="term" value="P:carbohydrate metabolic process"/>
    <property type="evidence" value="ECO:0007669"/>
    <property type="project" value="InterPro"/>
</dbReference>
<evidence type="ECO:0000256" key="5">
    <source>
        <dbReference type="ARBA" id="ARBA00012437"/>
    </source>
</evidence>
<dbReference type="SUPFAM" id="SSF49785">
    <property type="entry name" value="Galactose-binding domain-like"/>
    <property type="match status" value="1"/>
</dbReference>
<dbReference type="GO" id="GO:0005576">
    <property type="term" value="C:extracellular region"/>
    <property type="evidence" value="ECO:0007669"/>
    <property type="project" value="UniProtKB-SubCell"/>
</dbReference>
<dbReference type="GO" id="GO:0030246">
    <property type="term" value="F:carbohydrate binding"/>
    <property type="evidence" value="ECO:0007669"/>
    <property type="project" value="UniProtKB-KW"/>
</dbReference>
<dbReference type="AlphaFoldDB" id="A0AA86RVC1"/>
<evidence type="ECO:0000256" key="6">
    <source>
        <dbReference type="ARBA" id="ARBA00022525"/>
    </source>
</evidence>